<dbReference type="PANTHER" id="PTHR11070:SF45">
    <property type="entry name" value="DNA 3'-5' HELICASE"/>
    <property type="match status" value="1"/>
</dbReference>
<sequence length="720" mass="78778">MAEQQHVDRVYGRVEEAARSASRIAVEGHQRGQAQNVGRVRDEEQTGLYERDVLVFAAARRIAELDAEHEGLVFGRLDSDRGDDQPPASTAADLEKLYVGRIGVRDAEYEPLVIDWRAPAAEPFYRATPTDRQKVVRRRVLRNKGAKIAGLEDDLLAPERAPADLPVMGEGALMASLSRARGHTMRDIVATIQAEQDEAIRAPARGVTLIGGGPGTGKTVVALHRAAYLLYSDRRRFERGGVLVVGPSAAFMAYIERVLPSLGENTVSLRAVGELVDGVKATAVDSAEVAAVKGSLRMRGVLSRAARDRVPNAPTTLRVFLGGATVELDANQLDNVRRNALRRTVRNRAAAEARKGLVAALWQRFPEDLRNGPLGDREAFGDRVTDTPAFRTFFGQWWPVLTAESVLRWLGDPRRLQRWARNDLTPREVDALATAVRTTAEFTVADVALLDELSTLLGRPPIVENTDEEFDWLEGLTDGVNEVLTSSERRARAAAAREAEEPEEYAHVLVDEAQDLSPMQWRMVTRRGPQASWTIVGDLAQSSWRDPAEAQAAMDSMLSHLQRHSFRLSTNYRNSAEIYAFAGEVIRQSIPDADLPNAVRSTGVEPEHRIFDAGKVAEAAGDAAAELLQLVEGTVGVIVPPALRPAVDPVLAELGDPRVVAVSPLDSKGLEYDGVVVVEPDRIVSDTLGGVRALYVVLTRATQRLITINSTTHWLPARDS</sequence>
<dbReference type="Proteomes" id="UP001500190">
    <property type="component" value="Unassembled WGS sequence"/>
</dbReference>
<evidence type="ECO:0000313" key="7">
    <source>
        <dbReference type="EMBL" id="GAA1614166.1"/>
    </source>
</evidence>
<feature type="domain" description="UvrD-like helicase ATP-binding" evidence="6">
    <location>
        <begin position="191"/>
        <end position="575"/>
    </location>
</feature>
<evidence type="ECO:0000256" key="1">
    <source>
        <dbReference type="ARBA" id="ARBA00022741"/>
    </source>
</evidence>
<keyword evidence="4 5" id="KW-0067">ATP-binding</keyword>
<feature type="binding site" evidence="5">
    <location>
        <begin position="212"/>
        <end position="219"/>
    </location>
    <ligand>
        <name>ATP</name>
        <dbReference type="ChEBI" id="CHEBI:30616"/>
    </ligand>
</feature>
<evidence type="ECO:0000313" key="8">
    <source>
        <dbReference type="Proteomes" id="UP001500190"/>
    </source>
</evidence>
<dbReference type="PROSITE" id="PS51198">
    <property type="entry name" value="UVRD_HELICASE_ATP_BIND"/>
    <property type="match status" value="1"/>
</dbReference>
<protein>
    <submittedName>
        <fullName evidence="7">AAA family ATPase</fullName>
    </submittedName>
</protein>
<dbReference type="InterPro" id="IPR000212">
    <property type="entry name" value="DNA_helicase_UvrD/REP"/>
</dbReference>
<accession>A0ABP4QKL0</accession>
<evidence type="ECO:0000256" key="2">
    <source>
        <dbReference type="ARBA" id="ARBA00022801"/>
    </source>
</evidence>
<evidence type="ECO:0000259" key="6">
    <source>
        <dbReference type="PROSITE" id="PS51198"/>
    </source>
</evidence>
<evidence type="ECO:0000256" key="4">
    <source>
        <dbReference type="ARBA" id="ARBA00022840"/>
    </source>
</evidence>
<dbReference type="SUPFAM" id="SSF52540">
    <property type="entry name" value="P-loop containing nucleoside triphosphate hydrolases"/>
    <property type="match status" value="1"/>
</dbReference>
<dbReference type="InterPro" id="IPR027417">
    <property type="entry name" value="P-loop_NTPase"/>
</dbReference>
<dbReference type="InterPro" id="IPR014016">
    <property type="entry name" value="UvrD-like_ATP-bd"/>
</dbReference>
<keyword evidence="1 5" id="KW-0547">Nucleotide-binding</keyword>
<reference evidence="8" key="1">
    <citation type="journal article" date="2019" name="Int. J. Syst. Evol. Microbiol.">
        <title>The Global Catalogue of Microorganisms (GCM) 10K type strain sequencing project: providing services to taxonomists for standard genome sequencing and annotation.</title>
        <authorList>
            <consortium name="The Broad Institute Genomics Platform"/>
            <consortium name="The Broad Institute Genome Sequencing Center for Infectious Disease"/>
            <person name="Wu L."/>
            <person name="Ma J."/>
        </authorList>
    </citation>
    <scope>NUCLEOTIDE SEQUENCE [LARGE SCALE GENOMIC DNA]</scope>
    <source>
        <strain evidence="8">JCM 14304</strain>
    </source>
</reference>
<evidence type="ECO:0000256" key="3">
    <source>
        <dbReference type="ARBA" id="ARBA00022806"/>
    </source>
</evidence>
<dbReference type="Pfam" id="PF13245">
    <property type="entry name" value="AAA_19"/>
    <property type="match status" value="1"/>
</dbReference>
<dbReference type="RefSeq" id="WP_425554118.1">
    <property type="nucleotide sequence ID" value="NZ_BAAAND010000013.1"/>
</dbReference>
<gene>
    <name evidence="7" type="ORF">GCM10009742_76860</name>
</gene>
<dbReference type="EMBL" id="BAAAND010000013">
    <property type="protein sequence ID" value="GAA1614166.1"/>
    <property type="molecule type" value="Genomic_DNA"/>
</dbReference>
<keyword evidence="2 5" id="KW-0378">Hydrolase</keyword>
<name>A0ABP4QKL0_9ACTN</name>
<keyword evidence="8" id="KW-1185">Reference proteome</keyword>
<dbReference type="Gene3D" id="3.40.50.300">
    <property type="entry name" value="P-loop containing nucleotide triphosphate hydrolases"/>
    <property type="match status" value="3"/>
</dbReference>
<evidence type="ECO:0000256" key="5">
    <source>
        <dbReference type="PROSITE-ProRule" id="PRU00560"/>
    </source>
</evidence>
<comment type="caution">
    <text evidence="7">The sequence shown here is derived from an EMBL/GenBank/DDBJ whole genome shotgun (WGS) entry which is preliminary data.</text>
</comment>
<keyword evidence="3 5" id="KW-0347">Helicase</keyword>
<proteinExistence type="predicted"/>
<dbReference type="PANTHER" id="PTHR11070">
    <property type="entry name" value="UVRD / RECB / PCRA DNA HELICASE FAMILY MEMBER"/>
    <property type="match status" value="1"/>
</dbReference>
<organism evidence="7 8">
    <name type="scientific">Kribbella karoonensis</name>
    <dbReference type="NCBI Taxonomy" id="324851"/>
    <lineage>
        <taxon>Bacteria</taxon>
        <taxon>Bacillati</taxon>
        <taxon>Actinomycetota</taxon>
        <taxon>Actinomycetes</taxon>
        <taxon>Propionibacteriales</taxon>
        <taxon>Kribbellaceae</taxon>
        <taxon>Kribbella</taxon>
    </lineage>
</organism>